<dbReference type="Pfam" id="PF14367">
    <property type="entry name" value="DUF4411"/>
    <property type="match status" value="1"/>
</dbReference>
<dbReference type="InterPro" id="IPR016541">
    <property type="entry name" value="UCP008505"/>
</dbReference>
<reference evidence="1 2" key="1">
    <citation type="submission" date="2014-03" db="EMBL/GenBank/DDBJ databases">
        <title>Genomics of Bifidobacteria.</title>
        <authorList>
            <person name="Ventura M."/>
            <person name="Milani C."/>
            <person name="Lugli G.A."/>
        </authorList>
    </citation>
    <scope>NUCLEOTIDE SEQUENCE [LARGE SCALE GENOMIC DNA]</scope>
    <source>
        <strain evidence="1 2">LMG 21589</strain>
    </source>
</reference>
<dbReference type="InterPro" id="IPR029060">
    <property type="entry name" value="PIN-like_dom_sf"/>
</dbReference>
<dbReference type="SUPFAM" id="SSF88723">
    <property type="entry name" value="PIN domain-like"/>
    <property type="match status" value="1"/>
</dbReference>
<proteinExistence type="predicted"/>
<gene>
    <name evidence="1" type="ORF">BSCA_2438</name>
</gene>
<dbReference type="Gene3D" id="3.40.50.1010">
    <property type="entry name" value="5'-nuclease"/>
    <property type="match status" value="1"/>
</dbReference>
<evidence type="ECO:0000313" key="2">
    <source>
        <dbReference type="Proteomes" id="UP000029033"/>
    </source>
</evidence>
<protein>
    <submittedName>
        <fullName evidence="1">Twitching motility protein PilT</fullName>
    </submittedName>
</protein>
<dbReference type="AlphaFoldDB" id="A0A087D8Z4"/>
<name>A0A087D8Z4_9BIFI</name>
<comment type="caution">
    <text evidence="1">The sequence shown here is derived from an EMBL/GenBank/DDBJ whole genome shotgun (WGS) entry which is preliminary data.</text>
</comment>
<sequence>MSNLFLLDSNVFIDSCRLHHPFGYKEFHPFWRWLERMTRNSKIQILDTVFKEITQKDSNGNRDELAEWAFNLFEDKQLSHKTDKIGAAYVRIQNYLVTCGLYREASYRQWEPETKADPWLIAAAMVENAIVVTNERAVHPMTNNPLKKEPKIPDVADAMDVRTMNLREFYDASGELVPMPYPIQPTL</sequence>
<dbReference type="OrthoDB" id="3231195at2"/>
<accession>A0A087D8Z4</accession>
<dbReference type="GeneID" id="85165784"/>
<dbReference type="eggNOG" id="ENOG5031Y2N">
    <property type="taxonomic scope" value="Bacteria"/>
</dbReference>
<keyword evidence="2" id="KW-1185">Reference proteome</keyword>
<dbReference type="EMBL" id="JGZO01000018">
    <property type="protein sequence ID" value="KFI91994.1"/>
    <property type="molecule type" value="Genomic_DNA"/>
</dbReference>
<dbReference type="RefSeq" id="WP_081893018.1">
    <property type="nucleotide sequence ID" value="NZ_CAUPKV010000020.1"/>
</dbReference>
<evidence type="ECO:0000313" key="1">
    <source>
        <dbReference type="EMBL" id="KFI91994.1"/>
    </source>
</evidence>
<dbReference type="Proteomes" id="UP000029033">
    <property type="component" value="Unassembled WGS sequence"/>
</dbReference>
<organism evidence="1 2">
    <name type="scientific">Bifidobacterium scardovii</name>
    <dbReference type="NCBI Taxonomy" id="158787"/>
    <lineage>
        <taxon>Bacteria</taxon>
        <taxon>Bacillati</taxon>
        <taxon>Actinomycetota</taxon>
        <taxon>Actinomycetes</taxon>
        <taxon>Bifidobacteriales</taxon>
        <taxon>Bifidobacteriaceae</taxon>
        <taxon>Bifidobacterium</taxon>
    </lineage>
</organism>